<feature type="non-terminal residue" evidence="2">
    <location>
        <position position="300"/>
    </location>
</feature>
<dbReference type="EMBL" id="ASPP01016425">
    <property type="protein sequence ID" value="ETO17537.1"/>
    <property type="molecule type" value="Genomic_DNA"/>
</dbReference>
<feature type="region of interest" description="Disordered" evidence="1">
    <location>
        <begin position="1"/>
        <end position="191"/>
    </location>
</feature>
<dbReference type="AlphaFoldDB" id="X6MVQ1"/>
<keyword evidence="3" id="KW-1185">Reference proteome</keyword>
<dbReference type="Proteomes" id="UP000023152">
    <property type="component" value="Unassembled WGS sequence"/>
</dbReference>
<gene>
    <name evidence="2" type="ORF">RFI_19784</name>
</gene>
<reference evidence="2 3" key="1">
    <citation type="journal article" date="2013" name="Curr. Biol.">
        <title>The Genome of the Foraminiferan Reticulomyxa filosa.</title>
        <authorList>
            <person name="Glockner G."/>
            <person name="Hulsmann N."/>
            <person name="Schleicher M."/>
            <person name="Noegel A.A."/>
            <person name="Eichinger L."/>
            <person name="Gallinger C."/>
            <person name="Pawlowski J."/>
            <person name="Sierra R."/>
            <person name="Euteneuer U."/>
            <person name="Pillet L."/>
            <person name="Moustafa A."/>
            <person name="Platzer M."/>
            <person name="Groth M."/>
            <person name="Szafranski K."/>
            <person name="Schliwa M."/>
        </authorList>
    </citation>
    <scope>NUCLEOTIDE SEQUENCE [LARGE SCALE GENOMIC DNA]</scope>
</reference>
<evidence type="ECO:0000313" key="2">
    <source>
        <dbReference type="EMBL" id="ETO17537.1"/>
    </source>
</evidence>
<protein>
    <submittedName>
        <fullName evidence="2">Uncharacterized protein</fullName>
    </submittedName>
</protein>
<accession>X6MVQ1</accession>
<feature type="compositionally biased region" description="Acidic residues" evidence="1">
    <location>
        <begin position="182"/>
        <end position="191"/>
    </location>
</feature>
<feature type="compositionally biased region" description="Acidic residues" evidence="1">
    <location>
        <begin position="152"/>
        <end position="173"/>
    </location>
</feature>
<organism evidence="2 3">
    <name type="scientific">Reticulomyxa filosa</name>
    <dbReference type="NCBI Taxonomy" id="46433"/>
    <lineage>
        <taxon>Eukaryota</taxon>
        <taxon>Sar</taxon>
        <taxon>Rhizaria</taxon>
        <taxon>Retaria</taxon>
        <taxon>Foraminifera</taxon>
        <taxon>Monothalamids</taxon>
        <taxon>Reticulomyxidae</taxon>
        <taxon>Reticulomyxa</taxon>
    </lineage>
</organism>
<feature type="compositionally biased region" description="Low complexity" evidence="1">
    <location>
        <begin position="80"/>
        <end position="94"/>
    </location>
</feature>
<sequence length="300" mass="32280">METLEQQQVEREKEQQKLRKMQEENENSYEGNVSGLYHETPGSPEISTTVSGTSKRGGGGGVADVEANVDAERGDMMNLSSANNDVYVVSSSNSQRNNGSHHQQQHKHAANGDDNGNDNDNDNSNGNGNDNGGGINENNANVEGIDKKEATEVEVEVEDELDEIGDDGDEDFDNNERAKIENDEDDSDDDLYATRDTHVYNQNGPLIPKGDRGSNKVSGVVVPGFGRALSPDIGDLAANIPNLPSQSVVPGFARDSDVVVGPVIDIDPDPETDLYEKPPLSTQGREAKDEHSDDSDDAAD</sequence>
<evidence type="ECO:0000313" key="3">
    <source>
        <dbReference type="Proteomes" id="UP000023152"/>
    </source>
</evidence>
<feature type="compositionally biased region" description="Basic and acidic residues" evidence="1">
    <location>
        <begin position="8"/>
        <end position="23"/>
    </location>
</feature>
<proteinExistence type="predicted"/>
<feature type="region of interest" description="Disordered" evidence="1">
    <location>
        <begin position="262"/>
        <end position="300"/>
    </location>
</feature>
<comment type="caution">
    <text evidence="2">The sequence shown here is derived from an EMBL/GenBank/DDBJ whole genome shotgun (WGS) entry which is preliminary data.</text>
</comment>
<name>X6MVQ1_RETFI</name>
<evidence type="ECO:0000256" key="1">
    <source>
        <dbReference type="SAM" id="MobiDB-lite"/>
    </source>
</evidence>